<dbReference type="WBParaSite" id="MCU_002196-RA">
    <property type="protein sequence ID" value="MCU_002196-RA"/>
    <property type="gene ID" value="MCU_002196"/>
</dbReference>
<protein>
    <submittedName>
        <fullName evidence="1">Uncharacterized protein</fullName>
    </submittedName>
</protein>
<accession>A0A5K3ERR3</accession>
<reference evidence="1" key="1">
    <citation type="submission" date="2019-11" db="UniProtKB">
        <authorList>
            <consortium name="WormBaseParasite"/>
        </authorList>
    </citation>
    <scope>IDENTIFICATION</scope>
</reference>
<evidence type="ECO:0000313" key="1">
    <source>
        <dbReference type="WBParaSite" id="MCU_002196-RA"/>
    </source>
</evidence>
<proteinExistence type="predicted"/>
<sequence length="61" mass="7118">EQTYWTTWPQPTPCLSAFQWHARKISSQHEIDTNEKHYIMSGIVSVVDSDGRAREFYSSDV</sequence>
<dbReference type="AlphaFoldDB" id="A0A5K3ERR3"/>
<name>A0A5K3ERR3_MESCO</name>
<organism evidence="1">
    <name type="scientific">Mesocestoides corti</name>
    <name type="common">Flatworm</name>
    <dbReference type="NCBI Taxonomy" id="53468"/>
    <lineage>
        <taxon>Eukaryota</taxon>
        <taxon>Metazoa</taxon>
        <taxon>Spiralia</taxon>
        <taxon>Lophotrochozoa</taxon>
        <taxon>Platyhelminthes</taxon>
        <taxon>Cestoda</taxon>
        <taxon>Eucestoda</taxon>
        <taxon>Cyclophyllidea</taxon>
        <taxon>Mesocestoididae</taxon>
        <taxon>Mesocestoides</taxon>
    </lineage>
</organism>